<dbReference type="EMBL" id="LXKT01000001">
    <property type="protein sequence ID" value="OCJ42951.1"/>
    <property type="molecule type" value="Genomic_DNA"/>
</dbReference>
<keyword evidence="1" id="KW-0732">Signal</keyword>
<dbReference type="AlphaFoldDB" id="A0AB36EQ43"/>
<dbReference type="Proteomes" id="UP000093451">
    <property type="component" value="Unassembled WGS sequence"/>
</dbReference>
<dbReference type="RefSeq" id="WP_013636184.1">
    <property type="nucleotide sequence ID" value="NZ_LXKY01000001.1"/>
</dbReference>
<dbReference type="KEGG" id="atf:Ach5_14970"/>
<accession>A0AB36EQ43</accession>
<comment type="caution">
    <text evidence="2">The sequence shown here is derived from an EMBL/GenBank/DDBJ whole genome shotgun (WGS) entry which is preliminary data.</text>
</comment>
<evidence type="ECO:0000313" key="3">
    <source>
        <dbReference type="Proteomes" id="UP000093451"/>
    </source>
</evidence>
<organism evidence="2 3">
    <name type="scientific">Agrobacterium tumefaciens</name>
    <dbReference type="NCBI Taxonomy" id="358"/>
    <lineage>
        <taxon>Bacteria</taxon>
        <taxon>Pseudomonadati</taxon>
        <taxon>Pseudomonadota</taxon>
        <taxon>Alphaproteobacteria</taxon>
        <taxon>Hyphomicrobiales</taxon>
        <taxon>Rhizobiaceae</taxon>
        <taxon>Rhizobium/Agrobacterium group</taxon>
        <taxon>Agrobacterium</taxon>
        <taxon>Agrobacterium tumefaciens complex</taxon>
    </lineage>
</organism>
<evidence type="ECO:0000256" key="1">
    <source>
        <dbReference type="SAM" id="SignalP"/>
    </source>
</evidence>
<name>A0AB36EQ43_AGRTU</name>
<gene>
    <name evidence="2" type="ORF">A6U91_03810</name>
</gene>
<feature type="chain" id="PRO_5044199742" description="Lipoprotein" evidence="1">
    <location>
        <begin position="19"/>
        <end position="54"/>
    </location>
</feature>
<protein>
    <recommendedName>
        <fullName evidence="4">Lipoprotein</fullName>
    </recommendedName>
</protein>
<feature type="signal peptide" evidence="1">
    <location>
        <begin position="1"/>
        <end position="18"/>
    </location>
</feature>
<sequence>MLRTALTFGLLSATVFLAGCQTWQSPYRGNEWRMDQVMDGDPYRVGDGNRAGRR</sequence>
<dbReference type="PROSITE" id="PS51257">
    <property type="entry name" value="PROKAR_LIPOPROTEIN"/>
    <property type="match status" value="1"/>
</dbReference>
<evidence type="ECO:0000313" key="2">
    <source>
        <dbReference type="EMBL" id="OCJ42951.1"/>
    </source>
</evidence>
<evidence type="ECO:0008006" key="4">
    <source>
        <dbReference type="Google" id="ProtNLM"/>
    </source>
</evidence>
<proteinExistence type="predicted"/>
<reference evidence="2 3" key="1">
    <citation type="journal article" date="2016" name="PeerJ">
        <title>Gall-ID: tools for genotyping gall-causing phytopathogenic bacteria.</title>
        <authorList>
            <person name="Davis E.W.II."/>
            <person name="Weisberg A.J."/>
            <person name="Tabima J.F."/>
            <person name="Grunwald N.J."/>
            <person name="Chang J.H."/>
        </authorList>
    </citation>
    <scope>NUCLEOTIDE SEQUENCE [LARGE SCALE GENOMIC DNA]</scope>
    <source>
        <strain evidence="2 3">N2/73</strain>
    </source>
</reference>